<dbReference type="Pfam" id="PF24626">
    <property type="entry name" value="SH3_Tf2-1"/>
    <property type="match status" value="1"/>
</dbReference>
<organism evidence="4">
    <name type="scientific">Tanacetum cinerariifolium</name>
    <name type="common">Dalmatian daisy</name>
    <name type="synonym">Chrysanthemum cinerariifolium</name>
    <dbReference type="NCBI Taxonomy" id="118510"/>
    <lineage>
        <taxon>Eukaryota</taxon>
        <taxon>Viridiplantae</taxon>
        <taxon>Streptophyta</taxon>
        <taxon>Embryophyta</taxon>
        <taxon>Tracheophyta</taxon>
        <taxon>Spermatophyta</taxon>
        <taxon>Magnoliopsida</taxon>
        <taxon>eudicotyledons</taxon>
        <taxon>Gunneridae</taxon>
        <taxon>Pentapetalae</taxon>
        <taxon>asterids</taxon>
        <taxon>campanulids</taxon>
        <taxon>Asterales</taxon>
        <taxon>Asteraceae</taxon>
        <taxon>Asteroideae</taxon>
        <taxon>Anthemideae</taxon>
        <taxon>Anthemidinae</taxon>
        <taxon>Tanacetum</taxon>
    </lineage>
</organism>
<feature type="compositionally biased region" description="Basic and acidic residues" evidence="2">
    <location>
        <begin position="371"/>
        <end position="388"/>
    </location>
</feature>
<dbReference type="EMBL" id="BKCJ010001154">
    <property type="protein sequence ID" value="GEU39291.1"/>
    <property type="molecule type" value="Genomic_DNA"/>
</dbReference>
<reference evidence="4" key="1">
    <citation type="journal article" date="2019" name="Sci. Rep.">
        <title>Draft genome of Tanacetum cinerariifolium, the natural source of mosquito coil.</title>
        <authorList>
            <person name="Yamashiro T."/>
            <person name="Shiraishi A."/>
            <person name="Satake H."/>
            <person name="Nakayama K."/>
        </authorList>
    </citation>
    <scope>NUCLEOTIDE SEQUENCE</scope>
</reference>
<evidence type="ECO:0000259" key="3">
    <source>
        <dbReference type="PROSITE" id="PS50158"/>
    </source>
</evidence>
<keyword evidence="4" id="KW-0695">RNA-directed DNA polymerase</keyword>
<protein>
    <submittedName>
        <fullName evidence="4">Putative reverse transcriptase domain-containing protein</fullName>
    </submittedName>
</protein>
<evidence type="ECO:0000256" key="1">
    <source>
        <dbReference type="PROSITE-ProRule" id="PRU00047"/>
    </source>
</evidence>
<keyword evidence="1" id="KW-0862">Zinc</keyword>
<dbReference type="GO" id="GO:0003676">
    <property type="term" value="F:nucleic acid binding"/>
    <property type="evidence" value="ECO:0007669"/>
    <property type="project" value="InterPro"/>
</dbReference>
<keyword evidence="1" id="KW-0863">Zinc-finger</keyword>
<dbReference type="PANTHER" id="PTHR46148">
    <property type="entry name" value="CHROMO DOMAIN-CONTAINING PROTEIN"/>
    <property type="match status" value="1"/>
</dbReference>
<keyword evidence="4" id="KW-0548">Nucleotidyltransferase</keyword>
<feature type="region of interest" description="Disordered" evidence="2">
    <location>
        <begin position="654"/>
        <end position="687"/>
    </location>
</feature>
<keyword evidence="1" id="KW-0479">Metal-binding</keyword>
<dbReference type="SMART" id="SM00343">
    <property type="entry name" value="ZnF_C2HC"/>
    <property type="match status" value="2"/>
</dbReference>
<feature type="domain" description="CCHC-type" evidence="3">
    <location>
        <begin position="113"/>
        <end position="128"/>
    </location>
</feature>
<dbReference type="PROSITE" id="PS50158">
    <property type="entry name" value="ZF_CCHC"/>
    <property type="match status" value="1"/>
</dbReference>
<keyword evidence="4" id="KW-0808">Transferase</keyword>
<sequence length="1039" mass="116630">MSFTEVKQIIAHRVANANKTIAIYEIKTRMARESMNQINQQEQRIVENTSNKRKWEGDHKGSSSQQQTKSLSAYAAKCGNCKWFGHQTRYCETPVLRAKQSPSVAKQKVEVTCYGCGMLGHYKSKCPKWKTISLWNLSPNSQGRQRVMIPFSYQASIKAVPFEELYGRKCRSPVCWAEVEDAQPTGPELIHETTDKIVQIKQRIQAARDHQKSFADVRRKPLEFQAFQGVSQSGNCFYRLELPQQLSRVHRTFHVSNLKKCLSDEPLAIPLDERRIDDKLYFVEKPVEIIDREVKRLKQSRIPIVKVNKARNKDTLVVIILRVILHGDLSVLHFEVFVTSVTPSSSSSLASSSTLPIQMRYRGTSELVEDTETKVEESEAEGTESKRVESKDFRTLALPLTTPTATIAVDEDEFLEVGGHLELHGSILHDHTQRLEASPPTLLEGHGRDIIELFDRSREVNEEIHSQRLGLGAWNELRSRPLLLLVPCSDQYLSYTLDLHPRFPDPGFTMDRLPAGAIGIYFEFLWDWFSFSKCSNAEDVCIDDGSSSLKKWKGKFFLIDHRAILDYLTWRYSCLCIFDDLPTVGYDQNDVEQLCARLIRLREMREEVLVPTGLSSVACSIAYYCAGNGRCHYSVAYPIWATSLLDSRLFKKSKGPSLASHPSKKRKLQKRASKAGSSAPELDRAEDADEANLADLCAEIKDSLERDEGDVASGCVGKSEAEVMQRQMDPLDCLARSALACDAEYDKIPDDDFGTTTSGEEIDLTLSPLAPSPYHTPYPYKEVCQKALDRIITPAELRRTESLLPLELSNSVNVFSALLVSHGYELNSHYTNLVSSKSLFREKLNQKKGDVRLLRSEVTSWMIILTEDLTRTDAKLSEQALNVRDLQNELSMEKSKFQGYKDVMDGLKEEVSQFLGSGVKGIIRKLLSSDEFHAALARVAFLGINYCIGMGLRMGRTDVEFEAAVQKVSNFYAGAKADSNKALVDFSTTPFPFLNKIVAASGGTLSVVAQILLEKFVCLATSASVAPSSINEALEQVSP</sequence>
<gene>
    <name evidence="4" type="ORF">Tci_011269</name>
</gene>
<dbReference type="InterPro" id="IPR036875">
    <property type="entry name" value="Znf_CCHC_sf"/>
</dbReference>
<feature type="region of interest" description="Disordered" evidence="2">
    <location>
        <begin position="43"/>
        <end position="67"/>
    </location>
</feature>
<dbReference type="InterPro" id="IPR056924">
    <property type="entry name" value="SH3_Tf2-1"/>
</dbReference>
<feature type="compositionally biased region" description="Basic residues" evidence="2">
    <location>
        <begin position="662"/>
        <end position="673"/>
    </location>
</feature>
<accession>A0A6L2JQE6</accession>
<evidence type="ECO:0000313" key="4">
    <source>
        <dbReference type="EMBL" id="GEU39291.1"/>
    </source>
</evidence>
<dbReference type="InterPro" id="IPR001878">
    <property type="entry name" value="Znf_CCHC"/>
</dbReference>
<evidence type="ECO:0000256" key="2">
    <source>
        <dbReference type="SAM" id="MobiDB-lite"/>
    </source>
</evidence>
<dbReference type="SUPFAM" id="SSF57756">
    <property type="entry name" value="Retrovirus zinc finger-like domains"/>
    <property type="match status" value="1"/>
</dbReference>
<feature type="region of interest" description="Disordered" evidence="2">
    <location>
        <begin position="366"/>
        <end position="388"/>
    </location>
</feature>
<proteinExistence type="predicted"/>
<dbReference type="Gene3D" id="4.10.60.10">
    <property type="entry name" value="Zinc finger, CCHC-type"/>
    <property type="match status" value="1"/>
</dbReference>
<dbReference type="PANTHER" id="PTHR46148:SF59">
    <property type="entry name" value="NUCLEOTIDYLTRANSFERASE, RIBONUCLEASE H"/>
    <property type="match status" value="1"/>
</dbReference>
<comment type="caution">
    <text evidence="4">The sequence shown here is derived from an EMBL/GenBank/DDBJ whole genome shotgun (WGS) entry which is preliminary data.</text>
</comment>
<dbReference type="AlphaFoldDB" id="A0A6L2JQE6"/>
<name>A0A6L2JQE6_TANCI</name>
<dbReference type="GO" id="GO:0008270">
    <property type="term" value="F:zinc ion binding"/>
    <property type="evidence" value="ECO:0007669"/>
    <property type="project" value="UniProtKB-KW"/>
</dbReference>
<dbReference type="GO" id="GO:0003964">
    <property type="term" value="F:RNA-directed DNA polymerase activity"/>
    <property type="evidence" value="ECO:0007669"/>
    <property type="project" value="UniProtKB-KW"/>
</dbReference>